<keyword evidence="3" id="KW-1185">Reference proteome</keyword>
<gene>
    <name evidence="2" type="ORF">P73_3362</name>
</gene>
<dbReference type="EMBL" id="CP004393">
    <property type="protein sequence ID" value="AJE48077.1"/>
    <property type="molecule type" value="Genomic_DNA"/>
</dbReference>
<dbReference type="OrthoDB" id="7308154at2"/>
<dbReference type="AlphaFoldDB" id="A0A0B5E6Z1"/>
<dbReference type="RefSeq" id="WP_043870482.1">
    <property type="nucleotide sequence ID" value="NZ_CP004393.1"/>
</dbReference>
<dbReference type="STRING" id="1208324.P73_3362"/>
<reference evidence="2 3" key="1">
    <citation type="journal article" date="2014" name="Int. J. Syst. Evol. Microbiol.">
        <title>Celeribacter indicus sp. nov., a polycyclic aromatic hydrocarbon-degrading bacterium from deep-sea sediment and reclassification of Huaishuia halophila as Celeribacter halophilus comb. nov.</title>
        <authorList>
            <person name="Lai Q."/>
            <person name="Cao J."/>
            <person name="Yuan J."/>
            <person name="Li F."/>
            <person name="Shao Z."/>
        </authorList>
    </citation>
    <scope>NUCLEOTIDE SEQUENCE [LARGE SCALE GENOMIC DNA]</scope>
    <source>
        <strain evidence="2">P73</strain>
    </source>
</reference>
<protein>
    <recommendedName>
        <fullName evidence="4">AAA+ family ATPase</fullName>
    </recommendedName>
</protein>
<evidence type="ECO:0000313" key="2">
    <source>
        <dbReference type="EMBL" id="AJE48077.1"/>
    </source>
</evidence>
<accession>A0A0B5E6Z1</accession>
<evidence type="ECO:0008006" key="4">
    <source>
        <dbReference type="Google" id="ProtNLM"/>
    </source>
</evidence>
<feature type="compositionally biased region" description="Low complexity" evidence="1">
    <location>
        <begin position="21"/>
        <end position="32"/>
    </location>
</feature>
<dbReference type="KEGG" id="cid:P73_3362"/>
<name>A0A0B5E6Z1_9RHOB</name>
<evidence type="ECO:0000313" key="3">
    <source>
        <dbReference type="Proteomes" id="UP000031521"/>
    </source>
</evidence>
<dbReference type="HOGENOM" id="CLU_148648_0_0_5"/>
<evidence type="ECO:0000256" key="1">
    <source>
        <dbReference type="SAM" id="MobiDB-lite"/>
    </source>
</evidence>
<feature type="region of interest" description="Disordered" evidence="1">
    <location>
        <begin position="91"/>
        <end position="113"/>
    </location>
</feature>
<organism evidence="2 3">
    <name type="scientific">Celeribacter indicus</name>
    <dbReference type="NCBI Taxonomy" id="1208324"/>
    <lineage>
        <taxon>Bacteria</taxon>
        <taxon>Pseudomonadati</taxon>
        <taxon>Pseudomonadota</taxon>
        <taxon>Alphaproteobacteria</taxon>
        <taxon>Rhodobacterales</taxon>
        <taxon>Roseobacteraceae</taxon>
        <taxon>Celeribacter</taxon>
    </lineage>
</organism>
<dbReference type="Proteomes" id="UP000031521">
    <property type="component" value="Chromosome"/>
</dbReference>
<sequence>MRHLIFASTLLWAVPIAAQDATPPSGEASPPASEEDWSEGFRMLREGSRRLLERLLDEFGPALEELEGFVDDIDAYEAPVILPNGDILIRRKQDVPPPDGAGPDIDPEEGIEL</sequence>
<feature type="region of interest" description="Disordered" evidence="1">
    <location>
        <begin position="18"/>
        <end position="38"/>
    </location>
</feature>
<proteinExistence type="predicted"/>